<comment type="caution">
    <text evidence="2">The sequence shown here is derived from an EMBL/GenBank/DDBJ whole genome shotgun (WGS) entry which is preliminary data.</text>
</comment>
<evidence type="ECO:0000313" key="2">
    <source>
        <dbReference type="EMBL" id="RDX88432.1"/>
    </source>
</evidence>
<accession>A0A371GCZ1</accession>
<keyword evidence="3" id="KW-1185">Reference proteome</keyword>
<protein>
    <submittedName>
        <fullName evidence="2">Uncharacterized protein</fullName>
    </submittedName>
</protein>
<evidence type="ECO:0000313" key="3">
    <source>
        <dbReference type="Proteomes" id="UP000257109"/>
    </source>
</evidence>
<organism evidence="2 3">
    <name type="scientific">Mucuna pruriens</name>
    <name type="common">Velvet bean</name>
    <name type="synonym">Dolichos pruriens</name>
    <dbReference type="NCBI Taxonomy" id="157652"/>
    <lineage>
        <taxon>Eukaryota</taxon>
        <taxon>Viridiplantae</taxon>
        <taxon>Streptophyta</taxon>
        <taxon>Embryophyta</taxon>
        <taxon>Tracheophyta</taxon>
        <taxon>Spermatophyta</taxon>
        <taxon>Magnoliopsida</taxon>
        <taxon>eudicotyledons</taxon>
        <taxon>Gunneridae</taxon>
        <taxon>Pentapetalae</taxon>
        <taxon>rosids</taxon>
        <taxon>fabids</taxon>
        <taxon>Fabales</taxon>
        <taxon>Fabaceae</taxon>
        <taxon>Papilionoideae</taxon>
        <taxon>50 kb inversion clade</taxon>
        <taxon>NPAAA clade</taxon>
        <taxon>indigoferoid/millettioid clade</taxon>
        <taxon>Phaseoleae</taxon>
        <taxon>Mucuna</taxon>
    </lineage>
</organism>
<feature type="non-terminal residue" evidence="2">
    <location>
        <position position="1"/>
    </location>
</feature>
<gene>
    <name evidence="2" type="ORF">CR513_29978</name>
</gene>
<sequence length="193" mass="21610">MLLALYTYPVRDVTFSINTSHHLRRPQLRWVAPYKDESIVILVALMGSNVKYVLVDQGSLTNVLFWDAFVPMDLLQSYPGVLVGLTPDQVEVCGYVDFTTIFGSTIIVNYIIVNTLSSYNILLGCPSLNELNTVVSLLHLKVKFRAQDRSISVLAIDQEPAHKCYKGSMKHRKGTSVLPTSNNEQVHSLDLDP</sequence>
<evidence type="ECO:0000256" key="1">
    <source>
        <dbReference type="SAM" id="MobiDB-lite"/>
    </source>
</evidence>
<dbReference type="EMBL" id="QJKJ01005940">
    <property type="protein sequence ID" value="RDX88432.1"/>
    <property type="molecule type" value="Genomic_DNA"/>
</dbReference>
<name>A0A371GCZ1_MUCPR</name>
<proteinExistence type="predicted"/>
<feature type="compositionally biased region" description="Polar residues" evidence="1">
    <location>
        <begin position="177"/>
        <end position="186"/>
    </location>
</feature>
<reference evidence="2" key="1">
    <citation type="submission" date="2018-05" db="EMBL/GenBank/DDBJ databases">
        <title>Draft genome of Mucuna pruriens seed.</title>
        <authorList>
            <person name="Nnadi N.E."/>
            <person name="Vos R."/>
            <person name="Hasami M.H."/>
            <person name="Devisetty U.K."/>
            <person name="Aguiy J.C."/>
        </authorList>
    </citation>
    <scope>NUCLEOTIDE SEQUENCE [LARGE SCALE GENOMIC DNA]</scope>
    <source>
        <strain evidence="2">JCA_2017</strain>
    </source>
</reference>
<feature type="region of interest" description="Disordered" evidence="1">
    <location>
        <begin position="168"/>
        <end position="193"/>
    </location>
</feature>
<dbReference type="OrthoDB" id="1400091at2759"/>
<dbReference type="Proteomes" id="UP000257109">
    <property type="component" value="Unassembled WGS sequence"/>
</dbReference>
<dbReference type="AlphaFoldDB" id="A0A371GCZ1"/>